<comment type="caution">
    <text evidence="1">The sequence shown here is derived from an EMBL/GenBank/DDBJ whole genome shotgun (WGS) entry which is preliminary data.</text>
</comment>
<dbReference type="AlphaFoldDB" id="A0A066Z356"/>
<name>A0A066Z356_9ACTN</name>
<keyword evidence="2" id="KW-1185">Reference proteome</keyword>
<dbReference type="EMBL" id="JNBY01000003">
    <property type="protein sequence ID" value="KDN88173.1"/>
    <property type="molecule type" value="Genomic_DNA"/>
</dbReference>
<dbReference type="HOGENOM" id="CLU_3344648_0_0_11"/>
<organism evidence="1 2">
    <name type="scientific">Kitasatospora cheerisanensis KCTC 2395</name>
    <dbReference type="NCBI Taxonomy" id="1348663"/>
    <lineage>
        <taxon>Bacteria</taxon>
        <taxon>Bacillati</taxon>
        <taxon>Actinomycetota</taxon>
        <taxon>Actinomycetes</taxon>
        <taxon>Kitasatosporales</taxon>
        <taxon>Streptomycetaceae</taxon>
        <taxon>Kitasatospora</taxon>
    </lineage>
</organism>
<gene>
    <name evidence="1" type="ORF">KCH_00230</name>
</gene>
<reference evidence="1 2" key="1">
    <citation type="submission" date="2014-05" db="EMBL/GenBank/DDBJ databases">
        <title>Draft Genome Sequence of Kitasatospora cheerisanensis KCTC 2395.</title>
        <authorList>
            <person name="Nam D.H."/>
        </authorList>
    </citation>
    <scope>NUCLEOTIDE SEQUENCE [LARGE SCALE GENOMIC DNA]</scope>
    <source>
        <strain evidence="1 2">KCTC 2395</strain>
    </source>
</reference>
<protein>
    <submittedName>
        <fullName evidence="1">Uncharacterized protein</fullName>
    </submittedName>
</protein>
<dbReference type="PATRIC" id="fig|1348663.4.peg.13"/>
<evidence type="ECO:0000313" key="1">
    <source>
        <dbReference type="EMBL" id="KDN88173.1"/>
    </source>
</evidence>
<evidence type="ECO:0000313" key="2">
    <source>
        <dbReference type="Proteomes" id="UP000027178"/>
    </source>
</evidence>
<accession>A0A066Z356</accession>
<dbReference type="Proteomes" id="UP000027178">
    <property type="component" value="Unassembled WGS sequence"/>
</dbReference>
<proteinExistence type="predicted"/>
<sequence length="37" mass="3778">MVQAALVSTISFAVPRDAGPAPSTSRVITMESMTLAA</sequence>